<dbReference type="EMBL" id="CAKOGL010000023">
    <property type="protein sequence ID" value="CAH2100761.1"/>
    <property type="molecule type" value="Genomic_DNA"/>
</dbReference>
<dbReference type="Proteomes" id="UP001153954">
    <property type="component" value="Unassembled WGS sequence"/>
</dbReference>
<reference evidence="1" key="1">
    <citation type="submission" date="2022-03" db="EMBL/GenBank/DDBJ databases">
        <authorList>
            <person name="Tunstrom K."/>
        </authorList>
    </citation>
    <scope>NUCLEOTIDE SEQUENCE</scope>
</reference>
<accession>A0AAU9USA9</accession>
<gene>
    <name evidence="1" type="ORF">EEDITHA_LOCUS15586</name>
</gene>
<organism evidence="1 2">
    <name type="scientific">Euphydryas editha</name>
    <name type="common">Edith's checkerspot</name>
    <dbReference type="NCBI Taxonomy" id="104508"/>
    <lineage>
        <taxon>Eukaryota</taxon>
        <taxon>Metazoa</taxon>
        <taxon>Ecdysozoa</taxon>
        <taxon>Arthropoda</taxon>
        <taxon>Hexapoda</taxon>
        <taxon>Insecta</taxon>
        <taxon>Pterygota</taxon>
        <taxon>Neoptera</taxon>
        <taxon>Endopterygota</taxon>
        <taxon>Lepidoptera</taxon>
        <taxon>Glossata</taxon>
        <taxon>Ditrysia</taxon>
        <taxon>Papilionoidea</taxon>
        <taxon>Nymphalidae</taxon>
        <taxon>Nymphalinae</taxon>
        <taxon>Euphydryas</taxon>
    </lineage>
</organism>
<keyword evidence="2" id="KW-1185">Reference proteome</keyword>
<evidence type="ECO:0000313" key="1">
    <source>
        <dbReference type="EMBL" id="CAH2100761.1"/>
    </source>
</evidence>
<protein>
    <submittedName>
        <fullName evidence="1">Uncharacterized protein</fullName>
    </submittedName>
</protein>
<evidence type="ECO:0000313" key="2">
    <source>
        <dbReference type="Proteomes" id="UP001153954"/>
    </source>
</evidence>
<proteinExistence type="predicted"/>
<name>A0AAU9USA9_EUPED</name>
<sequence length="134" mass="15748">MEGQIKCQQCLNSLYSANKIKNGLQFKKDKGGLRYPSRDFIKLCFVAEDIHRKTILFKKYRINQLLQECLKKCEGLNLFLEVPHNISSAIHHPLLIKAICKKYLNVRIHYTTKSMIKENSIRNFYTKLILFKGQ</sequence>
<comment type="caution">
    <text evidence="1">The sequence shown here is derived from an EMBL/GenBank/DDBJ whole genome shotgun (WGS) entry which is preliminary data.</text>
</comment>
<dbReference type="AlphaFoldDB" id="A0AAU9USA9"/>